<dbReference type="PANTHER" id="PTHR13271">
    <property type="entry name" value="UNCHARACTERIZED PUTATIVE METHYLTRANSFERASE"/>
    <property type="match status" value="1"/>
</dbReference>
<dbReference type="PANTHER" id="PTHR13271:SF34">
    <property type="entry name" value="N-LYSINE METHYLTRANSFERASE SETD6"/>
    <property type="match status" value="1"/>
</dbReference>
<evidence type="ECO:0000259" key="8">
    <source>
        <dbReference type="PROSITE" id="PS50280"/>
    </source>
</evidence>
<proteinExistence type="inferred from homology"/>
<reference evidence="9 10" key="1">
    <citation type="journal article" date="2018" name="Sci. Rep.">
        <title>Genomic signatures of local adaptation to the degree of environmental predictability in rotifers.</title>
        <authorList>
            <person name="Franch-Gras L."/>
            <person name="Hahn C."/>
            <person name="Garcia-Roger E.M."/>
            <person name="Carmona M.J."/>
            <person name="Serra M."/>
            <person name="Gomez A."/>
        </authorList>
    </citation>
    <scope>NUCLEOTIDE SEQUENCE [LARGE SCALE GENOMIC DNA]</scope>
    <source>
        <strain evidence="9">HYR1</strain>
    </source>
</reference>
<comment type="function">
    <text evidence="6">Protein-lysine N-methyltransferase.</text>
</comment>
<evidence type="ECO:0000256" key="1">
    <source>
        <dbReference type="ARBA" id="ARBA00004123"/>
    </source>
</evidence>
<name>A0A3M7QZ13_BRAPC</name>
<sequence length="476" mass="55657">MSSLLNKENLIEDLDEDLGDELQEIKAKRAKVDEQIDDFHDKRLDAFLDWCKNNRIFIDYEKVKIVSRGTSHNYGMIAIKDINKDEILSRIPKSVILDPNTTQINEILAKNSKSLKSKSNWSKLIISLMFEINNPSSKWREYLDCFPNYDIFDLPMFWETSELKSCLENTCIPKNVAIDLDNMKNEFENIIKPFLEQNKHQFDDKCFNFDYYKKIVGFIMAYSFRDPNEDPENPNAIGPMMVPVGDVLNHIAKNNSQIRFEKNELLIVSIKSIKQDEEVFNTYGEHSNSDLLHMYGFAEIFPHNIFDAVEIPTKCFIEAFRKEKIDPIEVANKKIETLLEMELIDRSASIIIGYDGILNEEECLHILQIYSMPVDDFSEFLENDCELLSDEEWDNFSLMNENIYKIPIDWKDLIRDSCNLHTDHLKMTLEKLNAIEPEPVDDEVKQNKIVHRLNLSKTLIDSQLKLIHNFITCLDK</sequence>
<organism evidence="9 10">
    <name type="scientific">Brachionus plicatilis</name>
    <name type="common">Marine rotifer</name>
    <name type="synonym">Brachionus muelleri</name>
    <dbReference type="NCBI Taxonomy" id="10195"/>
    <lineage>
        <taxon>Eukaryota</taxon>
        <taxon>Metazoa</taxon>
        <taxon>Spiralia</taxon>
        <taxon>Gnathifera</taxon>
        <taxon>Rotifera</taxon>
        <taxon>Eurotatoria</taxon>
        <taxon>Monogononta</taxon>
        <taxon>Pseudotrocha</taxon>
        <taxon>Ploima</taxon>
        <taxon>Brachionidae</taxon>
        <taxon>Brachionus</taxon>
    </lineage>
</organism>
<evidence type="ECO:0000256" key="4">
    <source>
        <dbReference type="ARBA" id="ARBA00022691"/>
    </source>
</evidence>
<keyword evidence="3 6" id="KW-0808">Transferase</keyword>
<evidence type="ECO:0000313" key="10">
    <source>
        <dbReference type="Proteomes" id="UP000276133"/>
    </source>
</evidence>
<dbReference type="InterPro" id="IPR044430">
    <property type="entry name" value="SETD6_SET"/>
</dbReference>
<dbReference type="Gene3D" id="3.90.1410.10">
    <property type="entry name" value="set domain protein methyltransferase, domain 1"/>
    <property type="match status" value="1"/>
</dbReference>
<dbReference type="EC" id="2.1.1.-" evidence="6"/>
<comment type="caution">
    <text evidence="9">The sequence shown here is derived from an EMBL/GenBank/DDBJ whole genome shotgun (WGS) entry which is preliminary data.</text>
</comment>
<keyword evidence="4 6" id="KW-0949">S-adenosyl-L-methionine</keyword>
<feature type="domain" description="SET" evidence="8">
    <location>
        <begin position="61"/>
        <end position="284"/>
    </location>
</feature>
<dbReference type="Gene3D" id="3.90.1420.10">
    <property type="entry name" value="Rubisco LSMT, substrate-binding domain"/>
    <property type="match status" value="1"/>
</dbReference>
<dbReference type="PROSITE" id="PS50280">
    <property type="entry name" value="SET"/>
    <property type="match status" value="1"/>
</dbReference>
<evidence type="ECO:0000256" key="5">
    <source>
        <dbReference type="ARBA" id="ARBA00023242"/>
    </source>
</evidence>
<accession>A0A3M7QZ13</accession>
<dbReference type="InterPro" id="IPR001214">
    <property type="entry name" value="SET_dom"/>
</dbReference>
<comment type="subcellular location">
    <subcellularLocation>
        <location evidence="1 6">Nucleus</location>
    </subcellularLocation>
</comment>
<dbReference type="InterPro" id="IPR011383">
    <property type="entry name" value="N-lys_methylase_SETD6"/>
</dbReference>
<feature type="coiled-coil region" evidence="7">
    <location>
        <begin position="4"/>
        <end position="42"/>
    </location>
</feature>
<dbReference type="AlphaFoldDB" id="A0A3M7QZ13"/>
<dbReference type="CDD" id="cd19178">
    <property type="entry name" value="SET_SETD6"/>
    <property type="match status" value="1"/>
</dbReference>
<dbReference type="PIRSF" id="PIRSF011771">
    <property type="entry name" value="RMS1_SET"/>
    <property type="match status" value="1"/>
</dbReference>
<dbReference type="SUPFAM" id="SSF82199">
    <property type="entry name" value="SET domain"/>
    <property type="match status" value="1"/>
</dbReference>
<evidence type="ECO:0000313" key="9">
    <source>
        <dbReference type="EMBL" id="RNA16248.1"/>
    </source>
</evidence>
<dbReference type="EMBL" id="REGN01004755">
    <property type="protein sequence ID" value="RNA16248.1"/>
    <property type="molecule type" value="Genomic_DNA"/>
</dbReference>
<evidence type="ECO:0000256" key="3">
    <source>
        <dbReference type="ARBA" id="ARBA00022679"/>
    </source>
</evidence>
<dbReference type="OrthoDB" id="341421at2759"/>
<dbReference type="FunFam" id="3.90.1410.10:FF:000018">
    <property type="entry name" value="N-lysine methyltransferase SETD6 isoform X2"/>
    <property type="match status" value="1"/>
</dbReference>
<keyword evidence="2 6" id="KW-0489">Methyltransferase</keyword>
<dbReference type="InterPro" id="IPR046341">
    <property type="entry name" value="SET_dom_sf"/>
</dbReference>
<dbReference type="STRING" id="10195.A0A3M7QZ13"/>
<dbReference type="InterPro" id="IPR050600">
    <property type="entry name" value="SETD3_SETD6_MTase"/>
</dbReference>
<keyword evidence="7" id="KW-0175">Coiled coil</keyword>
<evidence type="ECO:0000256" key="2">
    <source>
        <dbReference type="ARBA" id="ARBA00022603"/>
    </source>
</evidence>
<keyword evidence="10" id="KW-1185">Reference proteome</keyword>
<evidence type="ECO:0000256" key="6">
    <source>
        <dbReference type="PIRNR" id="PIRNR011771"/>
    </source>
</evidence>
<dbReference type="Proteomes" id="UP000276133">
    <property type="component" value="Unassembled WGS sequence"/>
</dbReference>
<gene>
    <name evidence="9" type="ORF">BpHYR1_051242</name>
</gene>
<dbReference type="Pfam" id="PF00856">
    <property type="entry name" value="SET"/>
    <property type="match status" value="1"/>
</dbReference>
<dbReference type="GO" id="GO:0016279">
    <property type="term" value="F:protein-lysine N-methyltransferase activity"/>
    <property type="evidence" value="ECO:0007669"/>
    <property type="project" value="UniProtKB-UniRule"/>
</dbReference>
<dbReference type="GO" id="GO:0032259">
    <property type="term" value="P:methylation"/>
    <property type="evidence" value="ECO:0007669"/>
    <property type="project" value="UniProtKB-KW"/>
</dbReference>
<evidence type="ECO:0000256" key="7">
    <source>
        <dbReference type="SAM" id="Coils"/>
    </source>
</evidence>
<protein>
    <recommendedName>
        <fullName evidence="6">N-lysine methyltransferase</fullName>
        <ecNumber evidence="6">2.1.1.-</ecNumber>
    </recommendedName>
</protein>
<keyword evidence="5 6" id="KW-0539">Nucleus</keyword>
<dbReference type="InterPro" id="IPR036464">
    <property type="entry name" value="Rubisco_LSMT_subst-bd_sf"/>
</dbReference>
<comment type="similarity">
    <text evidence="6">Belongs to the class V-like SAM-binding methyltransferase superfamily. Histone-lysine methyltransferase family. SETD6 subfamily.</text>
</comment>
<dbReference type="GO" id="GO:0005634">
    <property type="term" value="C:nucleus"/>
    <property type="evidence" value="ECO:0007669"/>
    <property type="project" value="UniProtKB-SubCell"/>
</dbReference>